<keyword evidence="4 5" id="KW-0472">Membrane</keyword>
<dbReference type="AlphaFoldDB" id="A0A917S496"/>
<evidence type="ECO:0000259" key="6">
    <source>
        <dbReference type="PROSITE" id="PS50850"/>
    </source>
</evidence>
<dbReference type="Pfam" id="PF00083">
    <property type="entry name" value="Sugar_tr"/>
    <property type="match status" value="1"/>
</dbReference>
<feature type="transmembrane region" description="Helical" evidence="5">
    <location>
        <begin position="264"/>
        <end position="285"/>
    </location>
</feature>
<feature type="transmembrane region" description="Helical" evidence="5">
    <location>
        <begin position="95"/>
        <end position="112"/>
    </location>
</feature>
<evidence type="ECO:0000313" key="7">
    <source>
        <dbReference type="EMBL" id="GGL56721.1"/>
    </source>
</evidence>
<dbReference type="InterPro" id="IPR005828">
    <property type="entry name" value="MFS_sugar_transport-like"/>
</dbReference>
<dbReference type="GO" id="GO:0005886">
    <property type="term" value="C:plasma membrane"/>
    <property type="evidence" value="ECO:0007669"/>
    <property type="project" value="UniProtKB-SubCell"/>
</dbReference>
<keyword evidence="2 5" id="KW-0812">Transmembrane</keyword>
<dbReference type="PANTHER" id="PTHR23508:SF10">
    <property type="entry name" value="CARBOXYLIC ACID TRANSPORTER PROTEIN HOMOLOG"/>
    <property type="match status" value="1"/>
</dbReference>
<dbReference type="PANTHER" id="PTHR23508">
    <property type="entry name" value="CARBOXYLIC ACID TRANSPORTER PROTEIN HOMOLOG"/>
    <property type="match status" value="1"/>
</dbReference>
<sequence length="459" mass="48864">MPALPDQQLSTELAARMSRLPITPVHRRAVAAVGVGLFFDIYEIFLAGTISSVLVAQFNLSKAALPYILGSTFIGMFAGAVVLGRLADKIGRRRAFLFNIALYSVASVVGAFAPGPVFLMIARFVAGVGIGAEYPLGDTYLSDLLPAKDRGRVATWAYTISFLGVPVVGFLALWLAPHAPLGIAGWRWIFVLGGIGGIIVMLLRRGLPESPRWLASQGRMTEAEQVVVGFEREAGLEGRPLDGTESGIESVAPLPLRTLGTQPYLKRMIMLVVFQILQGFGYYGFGTLAGTVLVARGYTVTQSLLYIALTYLGYPIGSLISTPIIARLERKFVIIGSAVVMNIFGLGFAISGTPALIVAFGFLTTVASNVFSNGFHIYQAEIFPTSLRSTAVGSTYSLSRLMSGLQSFILIPILDAAGAPMMFSVVGVLMLILILNIAALGPRTAGRGVEEINPLPVAG</sequence>
<evidence type="ECO:0000256" key="2">
    <source>
        <dbReference type="ARBA" id="ARBA00022692"/>
    </source>
</evidence>
<evidence type="ECO:0000313" key="8">
    <source>
        <dbReference type="Proteomes" id="UP000613840"/>
    </source>
</evidence>
<feature type="transmembrane region" description="Helical" evidence="5">
    <location>
        <begin position="29"/>
        <end position="58"/>
    </location>
</feature>
<proteinExistence type="predicted"/>
<feature type="transmembrane region" description="Helical" evidence="5">
    <location>
        <begin position="305"/>
        <end position="325"/>
    </location>
</feature>
<evidence type="ECO:0000256" key="4">
    <source>
        <dbReference type="ARBA" id="ARBA00023136"/>
    </source>
</evidence>
<dbReference type="InterPro" id="IPR036259">
    <property type="entry name" value="MFS_trans_sf"/>
</dbReference>
<evidence type="ECO:0000256" key="1">
    <source>
        <dbReference type="ARBA" id="ARBA00004651"/>
    </source>
</evidence>
<keyword evidence="3 5" id="KW-1133">Transmembrane helix</keyword>
<evidence type="ECO:0000256" key="3">
    <source>
        <dbReference type="ARBA" id="ARBA00022989"/>
    </source>
</evidence>
<dbReference type="CDD" id="cd17316">
    <property type="entry name" value="MFS_SV2_like"/>
    <property type="match status" value="1"/>
</dbReference>
<dbReference type="EMBL" id="BMMZ01000003">
    <property type="protein sequence ID" value="GGL56721.1"/>
    <property type="molecule type" value="Genomic_DNA"/>
</dbReference>
<feature type="transmembrane region" description="Helical" evidence="5">
    <location>
        <begin position="118"/>
        <end position="136"/>
    </location>
</feature>
<comment type="subcellular location">
    <subcellularLocation>
        <location evidence="1">Cell membrane</location>
        <topology evidence="1">Multi-pass membrane protein</topology>
    </subcellularLocation>
</comment>
<evidence type="ECO:0000256" key="5">
    <source>
        <dbReference type="SAM" id="Phobius"/>
    </source>
</evidence>
<feature type="transmembrane region" description="Helical" evidence="5">
    <location>
        <begin position="156"/>
        <end position="177"/>
    </location>
</feature>
<reference evidence="7" key="2">
    <citation type="submission" date="2020-09" db="EMBL/GenBank/DDBJ databases">
        <authorList>
            <person name="Sun Q."/>
            <person name="Zhou Y."/>
        </authorList>
    </citation>
    <scope>NUCLEOTIDE SEQUENCE</scope>
    <source>
        <strain evidence="7">CGMCC 4.7306</strain>
    </source>
</reference>
<feature type="transmembrane region" description="Helical" evidence="5">
    <location>
        <begin position="390"/>
        <end position="414"/>
    </location>
</feature>
<name>A0A917S496_9ACTN</name>
<accession>A0A917S496</accession>
<feature type="transmembrane region" description="Helical" evidence="5">
    <location>
        <begin position="332"/>
        <end position="350"/>
    </location>
</feature>
<feature type="transmembrane region" description="Helical" evidence="5">
    <location>
        <begin position="356"/>
        <end position="378"/>
    </location>
</feature>
<comment type="caution">
    <text evidence="7">The sequence shown here is derived from an EMBL/GenBank/DDBJ whole genome shotgun (WGS) entry which is preliminary data.</text>
</comment>
<feature type="transmembrane region" description="Helical" evidence="5">
    <location>
        <begin position="420"/>
        <end position="440"/>
    </location>
</feature>
<feature type="transmembrane region" description="Helical" evidence="5">
    <location>
        <begin position="64"/>
        <end position="83"/>
    </location>
</feature>
<protein>
    <submittedName>
        <fullName evidence="7">MFS transporter</fullName>
    </submittedName>
</protein>
<feature type="domain" description="Major facilitator superfamily (MFS) profile" evidence="6">
    <location>
        <begin position="29"/>
        <end position="445"/>
    </location>
</feature>
<feature type="transmembrane region" description="Helical" evidence="5">
    <location>
        <begin position="183"/>
        <end position="203"/>
    </location>
</feature>
<gene>
    <name evidence="7" type="primary">ydjE</name>
    <name evidence="7" type="ORF">GCM10011575_13950</name>
</gene>
<dbReference type="GO" id="GO:0046943">
    <property type="term" value="F:carboxylic acid transmembrane transporter activity"/>
    <property type="evidence" value="ECO:0007669"/>
    <property type="project" value="TreeGrafter"/>
</dbReference>
<organism evidence="7 8">
    <name type="scientific">Microlunatus endophyticus</name>
    <dbReference type="NCBI Taxonomy" id="1716077"/>
    <lineage>
        <taxon>Bacteria</taxon>
        <taxon>Bacillati</taxon>
        <taxon>Actinomycetota</taxon>
        <taxon>Actinomycetes</taxon>
        <taxon>Propionibacteriales</taxon>
        <taxon>Propionibacteriaceae</taxon>
        <taxon>Microlunatus</taxon>
    </lineage>
</organism>
<dbReference type="Proteomes" id="UP000613840">
    <property type="component" value="Unassembled WGS sequence"/>
</dbReference>
<dbReference type="InterPro" id="IPR020846">
    <property type="entry name" value="MFS_dom"/>
</dbReference>
<keyword evidence="8" id="KW-1185">Reference proteome</keyword>
<dbReference type="PROSITE" id="PS50850">
    <property type="entry name" value="MFS"/>
    <property type="match status" value="1"/>
</dbReference>
<dbReference type="SUPFAM" id="SSF103473">
    <property type="entry name" value="MFS general substrate transporter"/>
    <property type="match status" value="1"/>
</dbReference>
<dbReference type="Gene3D" id="1.20.1250.20">
    <property type="entry name" value="MFS general substrate transporter like domains"/>
    <property type="match status" value="1"/>
</dbReference>
<reference evidence="7" key="1">
    <citation type="journal article" date="2014" name="Int. J. Syst. Evol. Microbiol.">
        <title>Complete genome sequence of Corynebacterium casei LMG S-19264T (=DSM 44701T), isolated from a smear-ripened cheese.</title>
        <authorList>
            <consortium name="US DOE Joint Genome Institute (JGI-PGF)"/>
            <person name="Walter F."/>
            <person name="Albersmeier A."/>
            <person name="Kalinowski J."/>
            <person name="Ruckert C."/>
        </authorList>
    </citation>
    <scope>NUCLEOTIDE SEQUENCE</scope>
    <source>
        <strain evidence="7">CGMCC 4.7306</strain>
    </source>
</reference>
<dbReference type="RefSeq" id="WP_188894486.1">
    <property type="nucleotide sequence ID" value="NZ_BMMZ01000003.1"/>
</dbReference>